<evidence type="ECO:0000256" key="5">
    <source>
        <dbReference type="ARBA" id="ARBA00023163"/>
    </source>
</evidence>
<keyword evidence="8" id="KW-1185">Reference proteome</keyword>
<dbReference type="Gene3D" id="1.10.10.10">
    <property type="entry name" value="Winged helix-like DNA-binding domain superfamily/Winged helix DNA-binding domain"/>
    <property type="match status" value="1"/>
</dbReference>
<dbReference type="InterPro" id="IPR007627">
    <property type="entry name" value="RNA_pol_sigma70_r2"/>
</dbReference>
<comment type="caution">
    <text evidence="7">The sequence shown here is derived from an EMBL/GenBank/DDBJ whole genome shotgun (WGS) entry which is preliminary data.</text>
</comment>
<dbReference type="InterPro" id="IPR013325">
    <property type="entry name" value="RNA_pol_sigma_r2"/>
</dbReference>
<keyword evidence="3" id="KW-0731">Sigma factor</keyword>
<dbReference type="RefSeq" id="WP_353546668.1">
    <property type="nucleotide sequence ID" value="NZ_JAGKSB010000005.1"/>
</dbReference>
<dbReference type="Proteomes" id="UP000679691">
    <property type="component" value="Unassembled WGS sequence"/>
</dbReference>
<evidence type="ECO:0000313" key="7">
    <source>
        <dbReference type="EMBL" id="MBP3943183.1"/>
    </source>
</evidence>
<proteinExistence type="inferred from homology"/>
<keyword evidence="5" id="KW-0804">Transcription</keyword>
<evidence type="ECO:0000313" key="8">
    <source>
        <dbReference type="Proteomes" id="UP000679691"/>
    </source>
</evidence>
<keyword evidence="2" id="KW-0805">Transcription regulation</keyword>
<dbReference type="InterPro" id="IPR014284">
    <property type="entry name" value="RNA_pol_sigma-70_dom"/>
</dbReference>
<dbReference type="GO" id="GO:0016987">
    <property type="term" value="F:sigma factor activity"/>
    <property type="evidence" value="ECO:0007669"/>
    <property type="project" value="UniProtKB-KW"/>
</dbReference>
<accession>A0A8T4H9T1</accession>
<name>A0A8T4H9T1_9SPHI</name>
<reference evidence="7" key="1">
    <citation type="submission" date="2021-03" db="EMBL/GenBank/DDBJ databases">
        <authorList>
            <person name="Lu T."/>
            <person name="Wang Q."/>
            <person name="Han X."/>
        </authorList>
    </citation>
    <scope>NUCLEOTIDE SEQUENCE</scope>
    <source>
        <strain evidence="7">WQ 2009</strain>
    </source>
</reference>
<evidence type="ECO:0000256" key="3">
    <source>
        <dbReference type="ARBA" id="ARBA00023082"/>
    </source>
</evidence>
<dbReference type="InterPro" id="IPR036388">
    <property type="entry name" value="WH-like_DNA-bd_sf"/>
</dbReference>
<dbReference type="NCBIfam" id="TIGR02937">
    <property type="entry name" value="sigma70-ECF"/>
    <property type="match status" value="1"/>
</dbReference>
<gene>
    <name evidence="7" type="ORF">J5U18_06355</name>
</gene>
<keyword evidence="4" id="KW-0238">DNA-binding</keyword>
<protein>
    <submittedName>
        <fullName evidence="7">Sigma-70 family RNA polymerase sigma factor</fullName>
    </submittedName>
</protein>
<dbReference type="GO" id="GO:0003677">
    <property type="term" value="F:DNA binding"/>
    <property type="evidence" value="ECO:0007669"/>
    <property type="project" value="UniProtKB-KW"/>
</dbReference>
<dbReference type="InterPro" id="IPR039425">
    <property type="entry name" value="RNA_pol_sigma-70-like"/>
</dbReference>
<comment type="similarity">
    <text evidence="1">Belongs to the sigma-70 factor family. ECF subfamily.</text>
</comment>
<dbReference type="GO" id="GO:0006352">
    <property type="term" value="P:DNA-templated transcription initiation"/>
    <property type="evidence" value="ECO:0007669"/>
    <property type="project" value="InterPro"/>
</dbReference>
<dbReference type="PANTHER" id="PTHR43133">
    <property type="entry name" value="RNA POLYMERASE ECF-TYPE SIGMA FACTO"/>
    <property type="match status" value="1"/>
</dbReference>
<dbReference type="SUPFAM" id="SSF88946">
    <property type="entry name" value="Sigma2 domain of RNA polymerase sigma factors"/>
    <property type="match status" value="1"/>
</dbReference>
<dbReference type="SUPFAM" id="SSF88659">
    <property type="entry name" value="Sigma3 and sigma4 domains of RNA polymerase sigma factors"/>
    <property type="match status" value="1"/>
</dbReference>
<evidence type="ECO:0000256" key="1">
    <source>
        <dbReference type="ARBA" id="ARBA00010641"/>
    </source>
</evidence>
<dbReference type="AlphaFoldDB" id="A0A8T4H9T1"/>
<feature type="domain" description="RNA polymerase sigma-70 region 2" evidence="6">
    <location>
        <begin position="32"/>
        <end position="98"/>
    </location>
</feature>
<organism evidence="7 8">
    <name type="scientific">Rhinopithecimicrobium faecis</name>
    <dbReference type="NCBI Taxonomy" id="2820698"/>
    <lineage>
        <taxon>Bacteria</taxon>
        <taxon>Pseudomonadati</taxon>
        <taxon>Bacteroidota</taxon>
        <taxon>Sphingobacteriia</taxon>
        <taxon>Sphingobacteriales</taxon>
        <taxon>Sphingobacteriaceae</taxon>
        <taxon>Rhinopithecimicrobium</taxon>
    </lineage>
</organism>
<dbReference type="PANTHER" id="PTHR43133:SF8">
    <property type="entry name" value="RNA POLYMERASE SIGMA FACTOR HI_1459-RELATED"/>
    <property type="match status" value="1"/>
</dbReference>
<dbReference type="Pfam" id="PF04542">
    <property type="entry name" value="Sigma70_r2"/>
    <property type="match status" value="1"/>
</dbReference>
<sequence length="189" mass="21932">MSKISRSFTIDSDQHILDGIRRGDSVALDAIYKLYYPSVEHMILQNNGSHEEAQDIFQEAVIVLYDKVSLGNFELTSKLKTFLYAVARRLWLKQLNRAGLSYADISQYEDSLAADDDIEKHEELDSKFDKMEQAMEKLGEPCKTILQDFYLLQQSMQEICDKFGYTNADNAKTQKYKCLQRLKKLFFTL</sequence>
<dbReference type="EMBL" id="JAGKSB010000005">
    <property type="protein sequence ID" value="MBP3943183.1"/>
    <property type="molecule type" value="Genomic_DNA"/>
</dbReference>
<evidence type="ECO:0000256" key="2">
    <source>
        <dbReference type="ARBA" id="ARBA00023015"/>
    </source>
</evidence>
<evidence type="ECO:0000259" key="6">
    <source>
        <dbReference type="Pfam" id="PF04542"/>
    </source>
</evidence>
<dbReference type="InterPro" id="IPR013324">
    <property type="entry name" value="RNA_pol_sigma_r3/r4-like"/>
</dbReference>
<evidence type="ECO:0000256" key="4">
    <source>
        <dbReference type="ARBA" id="ARBA00023125"/>
    </source>
</evidence>
<dbReference type="Gene3D" id="1.10.1740.10">
    <property type="match status" value="1"/>
</dbReference>